<dbReference type="Proteomes" id="UP001418222">
    <property type="component" value="Unassembled WGS sequence"/>
</dbReference>
<reference evidence="13 14" key="1">
    <citation type="journal article" date="2022" name="Nat. Plants">
        <title>Genomes of leafy and leafless Platanthera orchids illuminate the evolution of mycoheterotrophy.</title>
        <authorList>
            <person name="Li M.H."/>
            <person name="Liu K.W."/>
            <person name="Li Z."/>
            <person name="Lu H.C."/>
            <person name="Ye Q.L."/>
            <person name="Zhang D."/>
            <person name="Wang J.Y."/>
            <person name="Li Y.F."/>
            <person name="Zhong Z.M."/>
            <person name="Liu X."/>
            <person name="Yu X."/>
            <person name="Liu D.K."/>
            <person name="Tu X.D."/>
            <person name="Liu B."/>
            <person name="Hao Y."/>
            <person name="Liao X.Y."/>
            <person name="Jiang Y.T."/>
            <person name="Sun W.H."/>
            <person name="Chen J."/>
            <person name="Chen Y.Q."/>
            <person name="Ai Y."/>
            <person name="Zhai J.W."/>
            <person name="Wu S.S."/>
            <person name="Zhou Z."/>
            <person name="Hsiao Y.Y."/>
            <person name="Wu W.L."/>
            <person name="Chen Y.Y."/>
            <person name="Lin Y.F."/>
            <person name="Hsu J.L."/>
            <person name="Li C.Y."/>
            <person name="Wang Z.W."/>
            <person name="Zhao X."/>
            <person name="Zhong W.Y."/>
            <person name="Ma X.K."/>
            <person name="Ma L."/>
            <person name="Huang J."/>
            <person name="Chen G.Z."/>
            <person name="Huang M.Z."/>
            <person name="Huang L."/>
            <person name="Peng D.H."/>
            <person name="Luo Y.B."/>
            <person name="Zou S.Q."/>
            <person name="Chen S.P."/>
            <person name="Lan S."/>
            <person name="Tsai W.C."/>
            <person name="Van de Peer Y."/>
            <person name="Liu Z.J."/>
        </authorList>
    </citation>
    <scope>NUCLEOTIDE SEQUENCE [LARGE SCALE GENOMIC DNA]</scope>
    <source>
        <strain evidence="13">Lor287</strain>
    </source>
</reference>
<keyword evidence="8" id="KW-0862">Zinc</keyword>
<dbReference type="PANTHER" id="PTHR35046">
    <property type="entry name" value="ZINC KNUCKLE (CCHC-TYPE) FAMILY PROTEIN"/>
    <property type="match status" value="1"/>
</dbReference>
<feature type="compositionally biased region" description="Basic and acidic residues" evidence="9">
    <location>
        <begin position="314"/>
        <end position="328"/>
    </location>
</feature>
<evidence type="ECO:0000256" key="5">
    <source>
        <dbReference type="ARBA" id="ARBA00022759"/>
    </source>
</evidence>
<feature type="region of interest" description="Disordered" evidence="9">
    <location>
        <begin position="308"/>
        <end position="334"/>
    </location>
</feature>
<dbReference type="CDD" id="cd00303">
    <property type="entry name" value="retropepsin_like"/>
    <property type="match status" value="1"/>
</dbReference>
<dbReference type="CDD" id="cd01647">
    <property type="entry name" value="RT_LTR"/>
    <property type="match status" value="1"/>
</dbReference>
<evidence type="ECO:0000259" key="12">
    <source>
        <dbReference type="PROSITE" id="PS50994"/>
    </source>
</evidence>
<dbReference type="Gene3D" id="4.10.60.10">
    <property type="entry name" value="Zinc finger, CCHC-type"/>
    <property type="match status" value="1"/>
</dbReference>
<feature type="domain" description="Reverse transcriptase" evidence="11">
    <location>
        <begin position="663"/>
        <end position="842"/>
    </location>
</feature>
<feature type="region of interest" description="Disordered" evidence="9">
    <location>
        <begin position="1544"/>
        <end position="1568"/>
    </location>
</feature>
<gene>
    <name evidence="13" type="ORF">KSP39_PZI010136</name>
</gene>
<dbReference type="SUPFAM" id="SSF57756">
    <property type="entry name" value="Retrovirus zinc finger-like domains"/>
    <property type="match status" value="1"/>
</dbReference>
<keyword evidence="6" id="KW-0378">Hydrolase</keyword>
<dbReference type="PROSITE" id="PS50878">
    <property type="entry name" value="RT_POL"/>
    <property type="match status" value="1"/>
</dbReference>
<dbReference type="InterPro" id="IPR056924">
    <property type="entry name" value="SH3_Tf2-1"/>
</dbReference>
<keyword evidence="4" id="KW-0540">Nuclease</keyword>
<dbReference type="InterPro" id="IPR016197">
    <property type="entry name" value="Chromo-like_dom_sf"/>
</dbReference>
<comment type="caution">
    <text evidence="13">The sequence shown here is derived from an EMBL/GenBank/DDBJ whole genome shotgun (WGS) entry which is preliminary data.</text>
</comment>
<evidence type="ECO:0000256" key="4">
    <source>
        <dbReference type="ARBA" id="ARBA00022722"/>
    </source>
</evidence>
<sequence>MTTAEFQRLMLEQITNLRNDLARVHARVDQMETNRGPALAPPYEEPIEDPFLPGRPGREPLRPDLAPQRRIPDPPQDFRRDPAPRDHRRPPYEPRVPPARQRRGPLARHDYDSDEPYEDYVAPRRERTPVEDDLIRRLRIDAPSFDGHLDPKAFSDWILDMDHFFDWYEMTDERRVRFARMKLVGQAKMFWISMERSLEREGYYPITRWNEMKQRLRDKYLPASYRDQLLDQLYALRQGSLSVADYMTRFDELVVRSDILEEPIATASRFRAGLRAEIRRELIPHRVETIEQVFQLALEFESYLRLAGSRPTPHRSDTSTRTPSDAKGKAIVPAGPRPGPGQCFRCSGRGHIAAQCPTRNLLLEDGDETGVEDDEAVVEEITAGVEDGWESDAERALELGVIRRLLHTPRAEEDWRRTSIFYTYFQSAGGPCKLAIDSGSCVNIVAKKGLDRMQLTAEPHPHPYRVHWVDKSAIQVTQRCLVPVRLASVEDKVWCDVIPMDVAHVLLGRPWLYDRDATCYGRSNTCVFFDKGRKITLTPTQPREPPKGQVESSISAGSTRPVHIVRRGAFVRESLDSGVMFVVAAALASGSPTTVESVDPDIRRLLSEYIDILPEELPDELPPMRDIQHAIDLVPGASLPNMPHYRLNPTEHAELKRQIDDLLRKNFIRESLSPCAVPTLLTPKKDGSWRMCIDSRAINKITVKYRFPIPRLDDLLDAMAGAQLFSKIDLRSGYHQIRVREGDEWKTAFKTKDGLFEWLVMPFGLSNAPSTFMRVMTQILRPYMGKFLVVYFDDILIYSQDRMEHLSHIRLVFDLLRKEHLYVNLKKCSFLTPSVQFLGYIVSQSGISVDPEKVKSIREWPIPANIHEARSFHELATFYRRFVRGFSSIMAPITSCLRKGDFTWTAAATRAFECIKERLATAPVLCLPDFSKAFEVACDASGVGIGGVLSQEGHPVAYFSEKLNDARQKYSNYDREFYAVVQALRYWRHYLLHKEFVLYSDHQALRYLDSQKKLGHRHAKWVEFMQEYHYVLKHCAGVENKPADALSRRVTILHTMDARVDGFERICQDYPECPDFSHIHSALSRDPPEPREGFMFSGGYLFFGTRLCIPQTSLRDYLIWELHAGGAAGHFGRDKTIALVEDRFFWPGLKKDVTRVVRHCRVCQPTGLYGEGDSSAHRTYDAPHVAALFFREVFKYHGLPTSIVSDRDVRFTSYFWKTLWKKTGTTLKFSTAYHPQTDGQTEVVNRSLATLLRCLVRDSPATWDSVLPIAEFAFNSSVNRTTGLSPFHIILGYEPRKPIDLVDVPLGARPSESAESFIQHIHTLHETVRRKIAASNEYYKAQADQHRREQTFEVGEQVMIRLRPERPPLGAAKKLSARRMGPYIVTRRINANAYEVDIPPAMGIHRVFNIEDLTPYYEERVYPDPFSPPPFESPPDPHPSSTHVPILPRPPQALEHRLGDPPFPPPVPVVPHADGDTLRRQSPTRDTLQIIGHDFTTMGGLTVLRYLVHWSDRPTSDDSWIAAEELERLAPDLRQEYDRLHSPEMSAFKSGGVDGDRRHARVYSRRRR</sequence>
<dbReference type="SUPFAM" id="SSF53098">
    <property type="entry name" value="Ribonuclease H-like"/>
    <property type="match status" value="1"/>
</dbReference>
<dbReference type="Gene3D" id="1.10.340.70">
    <property type="match status" value="1"/>
</dbReference>
<evidence type="ECO:0000256" key="1">
    <source>
        <dbReference type="ARBA" id="ARBA00012493"/>
    </source>
</evidence>
<dbReference type="InterPro" id="IPR036875">
    <property type="entry name" value="Znf_CCHC_sf"/>
</dbReference>
<dbReference type="InterPro" id="IPR012337">
    <property type="entry name" value="RNaseH-like_sf"/>
</dbReference>
<organism evidence="13 14">
    <name type="scientific">Platanthera zijinensis</name>
    <dbReference type="NCBI Taxonomy" id="2320716"/>
    <lineage>
        <taxon>Eukaryota</taxon>
        <taxon>Viridiplantae</taxon>
        <taxon>Streptophyta</taxon>
        <taxon>Embryophyta</taxon>
        <taxon>Tracheophyta</taxon>
        <taxon>Spermatophyta</taxon>
        <taxon>Magnoliopsida</taxon>
        <taxon>Liliopsida</taxon>
        <taxon>Asparagales</taxon>
        <taxon>Orchidaceae</taxon>
        <taxon>Orchidoideae</taxon>
        <taxon>Orchideae</taxon>
        <taxon>Orchidinae</taxon>
        <taxon>Platanthera</taxon>
    </lineage>
</organism>
<dbReference type="GO" id="GO:0003676">
    <property type="term" value="F:nucleic acid binding"/>
    <property type="evidence" value="ECO:0007669"/>
    <property type="project" value="InterPro"/>
</dbReference>
<feature type="domain" description="Integrase catalytic" evidence="12">
    <location>
        <begin position="1181"/>
        <end position="1294"/>
    </location>
</feature>
<dbReference type="FunFam" id="1.10.340.70:FF:000001">
    <property type="entry name" value="Retrovirus-related Pol polyprotein from transposon gypsy-like Protein"/>
    <property type="match status" value="1"/>
</dbReference>
<keyword evidence="3" id="KW-0548">Nucleotidyltransferase</keyword>
<dbReference type="CDD" id="cd09274">
    <property type="entry name" value="RNase_HI_RT_Ty3"/>
    <property type="match status" value="1"/>
</dbReference>
<dbReference type="InterPro" id="IPR043502">
    <property type="entry name" value="DNA/RNA_pol_sf"/>
</dbReference>
<evidence type="ECO:0000313" key="14">
    <source>
        <dbReference type="Proteomes" id="UP001418222"/>
    </source>
</evidence>
<dbReference type="SMART" id="SM00343">
    <property type="entry name" value="ZnF_C2HC"/>
    <property type="match status" value="1"/>
</dbReference>
<feature type="compositionally biased region" description="Basic residues" evidence="9">
    <location>
        <begin position="1558"/>
        <end position="1568"/>
    </location>
</feature>
<keyword evidence="8" id="KW-0479">Metal-binding</keyword>
<dbReference type="InterPro" id="IPR036397">
    <property type="entry name" value="RNaseH_sf"/>
</dbReference>
<dbReference type="SUPFAM" id="SSF56672">
    <property type="entry name" value="DNA/RNA polymerases"/>
    <property type="match status" value="1"/>
</dbReference>
<proteinExistence type="predicted"/>
<dbReference type="Pfam" id="PF00078">
    <property type="entry name" value="RVT_1"/>
    <property type="match status" value="1"/>
</dbReference>
<dbReference type="InterPro" id="IPR000477">
    <property type="entry name" value="RT_dom"/>
</dbReference>
<dbReference type="InterPro" id="IPR001584">
    <property type="entry name" value="Integrase_cat-core"/>
</dbReference>
<feature type="region of interest" description="Disordered" evidence="9">
    <location>
        <begin position="1424"/>
        <end position="1443"/>
    </location>
</feature>
<protein>
    <recommendedName>
        <fullName evidence="1">RNA-directed DNA polymerase</fullName>
        <ecNumber evidence="1">2.7.7.49</ecNumber>
    </recommendedName>
</protein>
<dbReference type="InterPro" id="IPR001878">
    <property type="entry name" value="Znf_CCHC"/>
</dbReference>
<dbReference type="SUPFAM" id="SSF54160">
    <property type="entry name" value="Chromo domain-like"/>
    <property type="match status" value="1"/>
</dbReference>
<accession>A0AAP0G6T7</accession>
<keyword evidence="5" id="KW-0255">Endonuclease</keyword>
<dbReference type="Pfam" id="PF17917">
    <property type="entry name" value="RT_RNaseH"/>
    <property type="match status" value="1"/>
</dbReference>
<keyword evidence="8" id="KW-0863">Zinc-finger</keyword>
<dbReference type="Gene3D" id="2.40.70.10">
    <property type="entry name" value="Acid Proteases"/>
    <property type="match status" value="1"/>
</dbReference>
<feature type="region of interest" description="Disordered" evidence="9">
    <location>
        <begin position="32"/>
        <end position="117"/>
    </location>
</feature>
<evidence type="ECO:0000256" key="9">
    <source>
        <dbReference type="SAM" id="MobiDB-lite"/>
    </source>
</evidence>
<evidence type="ECO:0000313" key="13">
    <source>
        <dbReference type="EMBL" id="KAK8940979.1"/>
    </source>
</evidence>
<dbReference type="InterPro" id="IPR021109">
    <property type="entry name" value="Peptidase_aspartic_dom_sf"/>
</dbReference>
<evidence type="ECO:0000259" key="10">
    <source>
        <dbReference type="PROSITE" id="PS50158"/>
    </source>
</evidence>
<keyword evidence="2" id="KW-0808">Transferase</keyword>
<dbReference type="PANTHER" id="PTHR35046:SF9">
    <property type="entry name" value="RNA-DIRECTED DNA POLYMERASE"/>
    <property type="match status" value="1"/>
</dbReference>
<feature type="compositionally biased region" description="Pro residues" evidence="9">
    <location>
        <begin position="1425"/>
        <end position="1438"/>
    </location>
</feature>
<dbReference type="Gene3D" id="3.30.70.270">
    <property type="match status" value="2"/>
</dbReference>
<dbReference type="GO" id="GO:0003964">
    <property type="term" value="F:RNA-directed DNA polymerase activity"/>
    <property type="evidence" value="ECO:0007669"/>
    <property type="project" value="UniProtKB-KW"/>
</dbReference>
<evidence type="ECO:0000259" key="11">
    <source>
        <dbReference type="PROSITE" id="PS50878"/>
    </source>
</evidence>
<dbReference type="Pfam" id="PF17921">
    <property type="entry name" value="Integrase_H2C2"/>
    <property type="match status" value="1"/>
</dbReference>
<keyword evidence="7" id="KW-0695">RNA-directed DNA polymerase</keyword>
<dbReference type="GO" id="GO:0015074">
    <property type="term" value="P:DNA integration"/>
    <property type="evidence" value="ECO:0007669"/>
    <property type="project" value="InterPro"/>
</dbReference>
<dbReference type="Pfam" id="PF24626">
    <property type="entry name" value="SH3_Tf2-1"/>
    <property type="match status" value="1"/>
</dbReference>
<evidence type="ECO:0000256" key="6">
    <source>
        <dbReference type="ARBA" id="ARBA00022801"/>
    </source>
</evidence>
<dbReference type="FunFam" id="3.30.70.270:FF:000020">
    <property type="entry name" value="Transposon Tf2-6 polyprotein-like Protein"/>
    <property type="match status" value="1"/>
</dbReference>
<feature type="domain" description="CCHC-type" evidence="10">
    <location>
        <begin position="343"/>
        <end position="357"/>
    </location>
</feature>
<dbReference type="GO" id="GO:0016787">
    <property type="term" value="F:hydrolase activity"/>
    <property type="evidence" value="ECO:0007669"/>
    <property type="project" value="UniProtKB-KW"/>
</dbReference>
<evidence type="ECO:0000256" key="8">
    <source>
        <dbReference type="PROSITE-ProRule" id="PRU00047"/>
    </source>
</evidence>
<dbReference type="EMBL" id="JBBWWQ010000008">
    <property type="protein sequence ID" value="KAK8940979.1"/>
    <property type="molecule type" value="Genomic_DNA"/>
</dbReference>
<dbReference type="Gene3D" id="3.10.10.10">
    <property type="entry name" value="HIV Type 1 Reverse Transcriptase, subunit A, domain 1"/>
    <property type="match status" value="1"/>
</dbReference>
<evidence type="ECO:0000256" key="2">
    <source>
        <dbReference type="ARBA" id="ARBA00022679"/>
    </source>
</evidence>
<dbReference type="PROSITE" id="PS50158">
    <property type="entry name" value="ZF_CCHC"/>
    <property type="match status" value="1"/>
</dbReference>
<dbReference type="EC" id="2.7.7.49" evidence="1"/>
<dbReference type="Pfam" id="PF03732">
    <property type="entry name" value="Retrotrans_gag"/>
    <property type="match status" value="1"/>
</dbReference>
<evidence type="ECO:0000256" key="7">
    <source>
        <dbReference type="ARBA" id="ARBA00022918"/>
    </source>
</evidence>
<dbReference type="PROSITE" id="PS50994">
    <property type="entry name" value="INTEGRASE"/>
    <property type="match status" value="1"/>
</dbReference>
<evidence type="ECO:0000256" key="3">
    <source>
        <dbReference type="ARBA" id="ARBA00022695"/>
    </source>
</evidence>
<dbReference type="InterPro" id="IPR043128">
    <property type="entry name" value="Rev_trsase/Diguanyl_cyclase"/>
</dbReference>
<dbReference type="InterPro" id="IPR041588">
    <property type="entry name" value="Integrase_H2C2"/>
</dbReference>
<name>A0AAP0G6T7_9ASPA</name>
<dbReference type="InterPro" id="IPR041373">
    <property type="entry name" value="RT_RNaseH"/>
</dbReference>
<dbReference type="GO" id="GO:0004519">
    <property type="term" value="F:endonuclease activity"/>
    <property type="evidence" value="ECO:0007669"/>
    <property type="project" value="UniProtKB-KW"/>
</dbReference>
<keyword evidence="14" id="KW-1185">Reference proteome</keyword>
<dbReference type="GO" id="GO:0008270">
    <property type="term" value="F:zinc ion binding"/>
    <property type="evidence" value="ECO:0007669"/>
    <property type="project" value="UniProtKB-KW"/>
</dbReference>
<dbReference type="Gene3D" id="3.30.420.10">
    <property type="entry name" value="Ribonuclease H-like superfamily/Ribonuclease H"/>
    <property type="match status" value="1"/>
</dbReference>
<feature type="compositionally biased region" description="Basic and acidic residues" evidence="9">
    <location>
        <begin position="70"/>
        <end position="92"/>
    </location>
</feature>
<dbReference type="InterPro" id="IPR005162">
    <property type="entry name" value="Retrotrans_gag_dom"/>
</dbReference>